<sequence length="1364" mass="162899">MPHFQADLLGQSLFDILHPKDVAKAKEQLSASDLNPRERLIDAKTKQGRKRLSGVGRKKTPKRREVLNKRKTATSRSQGRVEASQEDNKKRKRTGKGKTGRQEEEEEEEELRKENQEVKREIEQLREEFKNKEKKWEEEKNSMSERVARLETKMENEERRRRKNNIVITGWRSEGSSKQQSREEVEKFIKGNIGEAKVKDCYNINKDQILVQMEEWSGKEKVMKQKGKLRGNRATEKIYIDNDLTKKEREIQKKIRAIAREEKRQGKDLKVGYMKITIEGVQMRWNEEKGRLEMDKKKGKTEGKHKGEQEKQGTKGRKGAKVLYWNVAGLRKRGDEFWDYVRQFEVVGLVETWVEEQSWEKVERTLPKKYKWEGQWAKRERKRGRVAGGIITGVKLGIEEKRKEKGVEEGHMERNVHIDNEWWKIVTVYSKEMRKTTRRVENTMKMDREECMLLGGDFNGRTGERGARNWEEEKGDGKRKTKDKVENAEGKRLIEWIEENGWEVLNGNKRGDEEGEVTYVGSRGETVIDYAVNEAAWERVKEFKVGERVDSDHLPLEITIEGTNQKEKEKGGTREEEKKVIVKVWNEHGVKDYRRRLEEATFKEQEIEKMVTELKEVIEKATKKKEVIVRGSKGAGKKNGWWDRECEQSKREVVKALRGWRRNKIDRSRFLEAKRRYRERCREKKKQKREREEKEIKEIRTEREVWKYINRERKKKEPVSEKITIQEWEEYFMKLLEGRKEEGKVGTQRKEKQTVMEETEITAEEVERHIRHLKKRKAPGWDGVQNEAWMYGTERMVERMVELLNGVWRGEGFPADWREGVICPIFKKGEKNRAENYRGITLLNTGYKLYASVLSERMKREIEEKGVLPDSQAGFRKGRGTVDNVYILDHLARNELRKKGGRMYALFIDFKAAFDKVDRVKMFECMRERGISEWLVRKVEEIYARTRNKVKAGEKEGEWFETTKGVRQGCPLSPLLFTIYVADVDEILAFADDMVIVAKSEREMKEMMRNLEKYVRKKKLEVNVEKTKMVFSKRKRKNAESEWKWEESKIERVSEFKYLGYTFNERATVRAQVREVVRKANKVIGCVWGIGEGMWGGEFGRRMMMFESMVESVLMYGAEIWGWKEQEEVERVQEKYLRWVLGVDRETPGYIVREECKRSKLRVKAGKRAAKFEDRMGGREECRILTECYREKKKNADEKEREKYCRRNGYASEEVERVRAEGRWMCAELSERDRDTDKQERRERIRESRYNREYERCVTEDVPVYLGRESTKERKMMARFRCGNEERENKYWMEEEERMCRMCRQERETIEHMWRGCGEMREREEKERGNTERRRKRDRMDERGMEEEGKDREREGWGIKENVC</sequence>
<reference evidence="4" key="1">
    <citation type="journal article" date="2020" name="J Insects Food Feed">
        <title>The yellow mealworm (Tenebrio molitor) genome: a resource for the emerging insects as food and feed industry.</title>
        <authorList>
            <person name="Eriksson T."/>
            <person name="Andere A."/>
            <person name="Kelstrup H."/>
            <person name="Emery V."/>
            <person name="Picard C."/>
        </authorList>
    </citation>
    <scope>NUCLEOTIDE SEQUENCE</scope>
    <source>
        <strain evidence="4">Stoneville</strain>
        <tissue evidence="4">Whole head</tissue>
    </source>
</reference>
<keyword evidence="1" id="KW-0175">Coiled coil</keyword>
<feature type="region of interest" description="Disordered" evidence="2">
    <location>
        <begin position="294"/>
        <end position="315"/>
    </location>
</feature>
<feature type="compositionally biased region" description="Basic residues" evidence="2">
    <location>
        <begin position="46"/>
        <end position="62"/>
    </location>
</feature>
<evidence type="ECO:0000259" key="3">
    <source>
        <dbReference type="PROSITE" id="PS50878"/>
    </source>
</evidence>
<feature type="domain" description="Reverse transcriptase" evidence="3">
    <location>
        <begin position="806"/>
        <end position="1063"/>
    </location>
</feature>
<feature type="coiled-coil region" evidence="1">
    <location>
        <begin position="590"/>
        <end position="624"/>
    </location>
</feature>
<dbReference type="Proteomes" id="UP000719412">
    <property type="component" value="Unassembled WGS sequence"/>
</dbReference>
<comment type="caution">
    <text evidence="4">The sequence shown here is derived from an EMBL/GenBank/DDBJ whole genome shotgun (WGS) entry which is preliminary data.</text>
</comment>
<dbReference type="CDD" id="cd01650">
    <property type="entry name" value="RT_nLTR_like"/>
    <property type="match status" value="1"/>
</dbReference>
<dbReference type="InterPro" id="IPR005135">
    <property type="entry name" value="Endo/exonuclease/phosphatase"/>
</dbReference>
<feature type="compositionally biased region" description="Basic and acidic residues" evidence="2">
    <location>
        <begin position="110"/>
        <end position="159"/>
    </location>
</feature>
<dbReference type="SUPFAM" id="SSF56219">
    <property type="entry name" value="DNase I-like"/>
    <property type="match status" value="1"/>
</dbReference>
<evidence type="ECO:0000313" key="4">
    <source>
        <dbReference type="EMBL" id="KAH0813149.1"/>
    </source>
</evidence>
<feature type="compositionally biased region" description="Basic and acidic residues" evidence="2">
    <location>
        <begin position="462"/>
        <end position="484"/>
    </location>
</feature>
<accession>A0A8J6HE94</accession>
<dbReference type="GO" id="GO:0071897">
    <property type="term" value="P:DNA biosynthetic process"/>
    <property type="evidence" value="ECO:0007669"/>
    <property type="project" value="UniProtKB-ARBA"/>
</dbReference>
<feature type="compositionally biased region" description="Basic residues" evidence="2">
    <location>
        <begin position="90"/>
        <end position="99"/>
    </location>
</feature>
<keyword evidence="5" id="KW-1185">Reference proteome</keyword>
<dbReference type="InterPro" id="IPR036691">
    <property type="entry name" value="Endo/exonu/phosph_ase_sf"/>
</dbReference>
<dbReference type="PANTHER" id="PTHR47027:SF20">
    <property type="entry name" value="REVERSE TRANSCRIPTASE-LIKE PROTEIN WITH RNA-DIRECTED DNA POLYMERASE DOMAIN"/>
    <property type="match status" value="1"/>
</dbReference>
<reference evidence="4" key="2">
    <citation type="submission" date="2021-08" db="EMBL/GenBank/DDBJ databases">
        <authorList>
            <person name="Eriksson T."/>
        </authorList>
    </citation>
    <scope>NUCLEOTIDE SEQUENCE</scope>
    <source>
        <strain evidence="4">Stoneville</strain>
        <tissue evidence="4">Whole head</tissue>
    </source>
</reference>
<dbReference type="PROSITE" id="PS50878">
    <property type="entry name" value="RT_POL"/>
    <property type="match status" value="1"/>
</dbReference>
<dbReference type="Gene3D" id="3.60.10.10">
    <property type="entry name" value="Endonuclease/exonuclease/phosphatase"/>
    <property type="match status" value="1"/>
</dbReference>
<protein>
    <recommendedName>
        <fullName evidence="3">Reverse transcriptase domain-containing protein</fullName>
    </recommendedName>
</protein>
<name>A0A8J6HE94_TENMO</name>
<dbReference type="Gene3D" id="3.30.450.20">
    <property type="entry name" value="PAS domain"/>
    <property type="match status" value="1"/>
</dbReference>
<evidence type="ECO:0000313" key="5">
    <source>
        <dbReference type="Proteomes" id="UP000719412"/>
    </source>
</evidence>
<dbReference type="Pfam" id="PF14529">
    <property type="entry name" value="Exo_endo_phos_2"/>
    <property type="match status" value="1"/>
</dbReference>
<evidence type="ECO:0000256" key="2">
    <source>
        <dbReference type="SAM" id="MobiDB-lite"/>
    </source>
</evidence>
<dbReference type="InterPro" id="IPR043502">
    <property type="entry name" value="DNA/RNA_pol_sf"/>
</dbReference>
<feature type="compositionally biased region" description="Basic and acidic residues" evidence="2">
    <location>
        <begin position="294"/>
        <end position="313"/>
    </location>
</feature>
<gene>
    <name evidence="4" type="ORF">GEV33_009643</name>
</gene>
<feature type="coiled-coil region" evidence="1">
    <location>
        <begin position="749"/>
        <end position="776"/>
    </location>
</feature>
<feature type="region of interest" description="Disordered" evidence="2">
    <location>
        <begin position="25"/>
        <end position="163"/>
    </location>
</feature>
<feature type="coiled-coil region" evidence="1">
    <location>
        <begin position="674"/>
        <end position="704"/>
    </location>
</feature>
<dbReference type="GO" id="GO:0003824">
    <property type="term" value="F:catalytic activity"/>
    <property type="evidence" value="ECO:0007669"/>
    <property type="project" value="InterPro"/>
</dbReference>
<feature type="region of interest" description="Disordered" evidence="2">
    <location>
        <begin position="1321"/>
        <end position="1364"/>
    </location>
</feature>
<organism evidence="4 5">
    <name type="scientific">Tenebrio molitor</name>
    <name type="common">Yellow mealworm beetle</name>
    <dbReference type="NCBI Taxonomy" id="7067"/>
    <lineage>
        <taxon>Eukaryota</taxon>
        <taxon>Metazoa</taxon>
        <taxon>Ecdysozoa</taxon>
        <taxon>Arthropoda</taxon>
        <taxon>Hexapoda</taxon>
        <taxon>Insecta</taxon>
        <taxon>Pterygota</taxon>
        <taxon>Neoptera</taxon>
        <taxon>Endopterygota</taxon>
        <taxon>Coleoptera</taxon>
        <taxon>Polyphaga</taxon>
        <taxon>Cucujiformia</taxon>
        <taxon>Tenebrionidae</taxon>
        <taxon>Tenebrio</taxon>
    </lineage>
</organism>
<dbReference type="EMBL" id="JABDTM020025551">
    <property type="protein sequence ID" value="KAH0813149.1"/>
    <property type="molecule type" value="Genomic_DNA"/>
</dbReference>
<evidence type="ECO:0000256" key="1">
    <source>
        <dbReference type="SAM" id="Coils"/>
    </source>
</evidence>
<dbReference type="InterPro" id="IPR000477">
    <property type="entry name" value="RT_dom"/>
</dbReference>
<proteinExistence type="predicted"/>
<feature type="region of interest" description="Disordered" evidence="2">
    <location>
        <begin position="455"/>
        <end position="484"/>
    </location>
</feature>
<dbReference type="Pfam" id="PF00078">
    <property type="entry name" value="RVT_1"/>
    <property type="match status" value="1"/>
</dbReference>
<dbReference type="SUPFAM" id="SSF56672">
    <property type="entry name" value="DNA/RNA polymerases"/>
    <property type="match status" value="1"/>
</dbReference>
<feature type="compositionally biased region" description="Basic and acidic residues" evidence="2">
    <location>
        <begin position="35"/>
        <end position="45"/>
    </location>
</feature>
<dbReference type="PANTHER" id="PTHR47027">
    <property type="entry name" value="REVERSE TRANSCRIPTASE DOMAIN-CONTAINING PROTEIN"/>
    <property type="match status" value="1"/>
</dbReference>